<evidence type="ECO:0000256" key="6">
    <source>
        <dbReference type="ARBA" id="ARBA00022692"/>
    </source>
</evidence>
<keyword evidence="4 13" id="KW-0328">Glycosyltransferase</keyword>
<dbReference type="Proteomes" id="UP000001542">
    <property type="component" value="Unassembled WGS sequence"/>
</dbReference>
<dbReference type="FunCoup" id="A2ESJ3">
    <property type="interactions" value="470"/>
</dbReference>
<dbReference type="InterPro" id="IPR027005">
    <property type="entry name" value="PMT-like"/>
</dbReference>
<protein>
    <submittedName>
        <fullName evidence="13">Dolichyl-phosphate-mannose-protein mannosyltransferase, putative</fullName>
    </submittedName>
</protein>
<feature type="transmembrane region" description="Helical" evidence="10">
    <location>
        <begin position="397"/>
        <end position="415"/>
    </location>
</feature>
<comment type="similarity">
    <text evidence="3">Belongs to the glycosyltransferase 39 family.</text>
</comment>
<dbReference type="STRING" id="5722.A2ESJ3"/>
<keyword evidence="14" id="KW-1185">Reference proteome</keyword>
<feature type="region of interest" description="Disordered" evidence="9">
    <location>
        <begin position="513"/>
        <end position="548"/>
    </location>
</feature>
<dbReference type="GO" id="GO:0012505">
    <property type="term" value="C:endomembrane system"/>
    <property type="evidence" value="ECO:0007669"/>
    <property type="project" value="UniProtKB-SubCell"/>
</dbReference>
<dbReference type="GO" id="GO:0004169">
    <property type="term" value="F:dolichyl-phosphate-mannose-protein mannosyltransferase activity"/>
    <property type="evidence" value="ECO:0000318"/>
    <property type="project" value="GO_Central"/>
</dbReference>
<dbReference type="InParanoid" id="A2ESJ3"/>
<dbReference type="PANTHER" id="PTHR10050:SF46">
    <property type="entry name" value="PROTEIN O-MANNOSYL-TRANSFERASE 2"/>
    <property type="match status" value="1"/>
</dbReference>
<feature type="transmembrane region" description="Helical" evidence="10">
    <location>
        <begin position="120"/>
        <end position="140"/>
    </location>
</feature>
<dbReference type="UniPathway" id="UPA00378"/>
<evidence type="ECO:0000256" key="7">
    <source>
        <dbReference type="ARBA" id="ARBA00022989"/>
    </source>
</evidence>
<feature type="transmembrane region" description="Helical" evidence="10">
    <location>
        <begin position="452"/>
        <end position="473"/>
    </location>
</feature>
<feature type="compositionally biased region" description="Basic residues" evidence="9">
    <location>
        <begin position="534"/>
        <end position="548"/>
    </location>
</feature>
<evidence type="ECO:0000259" key="12">
    <source>
        <dbReference type="Pfam" id="PF16192"/>
    </source>
</evidence>
<dbReference type="AlphaFoldDB" id="A2ESJ3"/>
<feature type="transmembrane region" description="Helical" evidence="10">
    <location>
        <begin position="204"/>
        <end position="231"/>
    </location>
</feature>
<proteinExistence type="inferred from homology"/>
<evidence type="ECO:0000259" key="11">
    <source>
        <dbReference type="Pfam" id="PF02366"/>
    </source>
</evidence>
<feature type="compositionally biased region" description="Polar residues" evidence="9">
    <location>
        <begin position="519"/>
        <end position="533"/>
    </location>
</feature>
<keyword evidence="5" id="KW-0808">Transferase</keyword>
<dbReference type="SMR" id="A2ESJ3"/>
<evidence type="ECO:0000256" key="5">
    <source>
        <dbReference type="ARBA" id="ARBA00022679"/>
    </source>
</evidence>
<dbReference type="OrthoDB" id="10260377at2759"/>
<feature type="domain" description="ArnT-like N-terminal" evidence="11">
    <location>
        <begin position="40"/>
        <end position="280"/>
    </location>
</feature>
<dbReference type="KEGG" id="tva:4762223"/>
<dbReference type="InterPro" id="IPR003342">
    <property type="entry name" value="ArnT-like_N"/>
</dbReference>
<dbReference type="PANTHER" id="PTHR10050">
    <property type="entry name" value="DOLICHYL-PHOSPHATE-MANNOSE--PROTEIN MANNOSYLTRANSFERASE"/>
    <property type="match status" value="1"/>
</dbReference>
<dbReference type="GO" id="GO:0016020">
    <property type="term" value="C:membrane"/>
    <property type="evidence" value="ECO:0007669"/>
    <property type="project" value="InterPro"/>
</dbReference>
<dbReference type="Pfam" id="PF16192">
    <property type="entry name" value="PMT_4TMC"/>
    <property type="match status" value="1"/>
</dbReference>
<keyword evidence="7 10" id="KW-1133">Transmembrane helix</keyword>
<comment type="pathway">
    <text evidence="2">Protein modification; protein glycosylation.</text>
</comment>
<sequence>MFDWFFRQINKLGLYKFHDYIQPFDSKIALDWRDLLMMIILAMCGYYARLYNVQYPSNIIFDECHFGNFTNGYITRNFFYDIHPPFAKLQFALFDWLQEYDGSIVFGGGEDRSYRNENYITLRMTCVMYSSLVPCTIYLAMRTALLSRVAAFTSGFLISVETSMIGEGKYIYTDGTLHFYTMFSMIIINLFLTKEPRAKEWYIWMRIASIFISFAFSIKNTALSLLILIMYTQAVEIVEFRTYKLDIKIIPEVIHRGWNIFWPSLAVHYAIWIIHFQVIPYGTSDTRDYEWLLYGLVDRKRGNETNMMRWVRRPPLLNRIFSSIATAYISNGINFEPHHCMTRPQDWPLLRDKWIVYYSGWGEPSLYCCGNYFVYIMTFCGVVLSMLCFWSKKKFPLAMRFIVGYWASYLPFYGVPRTMFLYHYHIPLMFAACCVGCSLDLLFEKRRFWKGFFSICIIFTAFVGYMILNPFVYGRKHANRDWRLLNRNWRDGKPGRDKFEKLMRLKAEAIRADDEDMKNQASAQKSTNTTNSLMKKKKWFQRQRKKND</sequence>
<dbReference type="eggNOG" id="KOG3359">
    <property type="taxonomic scope" value="Eukaryota"/>
</dbReference>
<evidence type="ECO:0000313" key="13">
    <source>
        <dbReference type="EMBL" id="EAY04373.1"/>
    </source>
</evidence>
<keyword evidence="6 10" id="KW-0812">Transmembrane</keyword>
<evidence type="ECO:0000313" key="14">
    <source>
        <dbReference type="Proteomes" id="UP000001542"/>
    </source>
</evidence>
<reference evidence="13" key="1">
    <citation type="submission" date="2006-10" db="EMBL/GenBank/DDBJ databases">
        <authorList>
            <person name="Amadeo P."/>
            <person name="Zhao Q."/>
            <person name="Wortman J."/>
            <person name="Fraser-Liggett C."/>
            <person name="Carlton J."/>
        </authorList>
    </citation>
    <scope>NUCLEOTIDE SEQUENCE</scope>
    <source>
        <strain evidence="13">G3</strain>
    </source>
</reference>
<feature type="transmembrane region" description="Helical" evidence="10">
    <location>
        <begin position="171"/>
        <end position="192"/>
    </location>
</feature>
<evidence type="ECO:0000256" key="1">
    <source>
        <dbReference type="ARBA" id="ARBA00004127"/>
    </source>
</evidence>
<dbReference type="EMBL" id="DS113477">
    <property type="protein sequence ID" value="EAY04373.1"/>
    <property type="molecule type" value="Genomic_DNA"/>
</dbReference>
<evidence type="ECO:0000256" key="9">
    <source>
        <dbReference type="SAM" id="MobiDB-lite"/>
    </source>
</evidence>
<dbReference type="VEuPathDB" id="TrichDB:TVAGG3_0034840"/>
<dbReference type="Pfam" id="PF02366">
    <property type="entry name" value="PMT"/>
    <property type="match status" value="1"/>
</dbReference>
<name>A2ESJ3_TRIV3</name>
<evidence type="ECO:0000256" key="4">
    <source>
        <dbReference type="ARBA" id="ARBA00022676"/>
    </source>
</evidence>
<feature type="transmembrane region" description="Helical" evidence="10">
    <location>
        <begin position="372"/>
        <end position="390"/>
    </location>
</feature>
<gene>
    <name evidence="13" type="ORF">TVAG_350470</name>
</gene>
<keyword evidence="8 10" id="KW-0472">Membrane</keyword>
<comment type="subcellular location">
    <subcellularLocation>
        <location evidence="1">Endomembrane system</location>
        <topology evidence="1">Multi-pass membrane protein</topology>
    </subcellularLocation>
</comment>
<dbReference type="VEuPathDB" id="TrichDB:TVAG_350470"/>
<evidence type="ECO:0000256" key="3">
    <source>
        <dbReference type="ARBA" id="ARBA00007222"/>
    </source>
</evidence>
<feature type="domain" description="Protein O-mannosyl-transferase C-terminal four TM" evidence="12">
    <location>
        <begin position="331"/>
        <end position="484"/>
    </location>
</feature>
<accession>A2ESJ3</accession>
<feature type="transmembrane region" description="Helical" evidence="10">
    <location>
        <begin position="30"/>
        <end position="48"/>
    </location>
</feature>
<reference evidence="13" key="2">
    <citation type="journal article" date="2007" name="Science">
        <title>Draft genome sequence of the sexually transmitted pathogen Trichomonas vaginalis.</title>
        <authorList>
            <person name="Carlton J.M."/>
            <person name="Hirt R.P."/>
            <person name="Silva J.C."/>
            <person name="Delcher A.L."/>
            <person name="Schatz M."/>
            <person name="Zhao Q."/>
            <person name="Wortman J.R."/>
            <person name="Bidwell S.L."/>
            <person name="Alsmark U.C.M."/>
            <person name="Besteiro S."/>
            <person name="Sicheritz-Ponten T."/>
            <person name="Noel C.J."/>
            <person name="Dacks J.B."/>
            <person name="Foster P.G."/>
            <person name="Simillion C."/>
            <person name="Van de Peer Y."/>
            <person name="Miranda-Saavedra D."/>
            <person name="Barton G.J."/>
            <person name="Westrop G.D."/>
            <person name="Mueller S."/>
            <person name="Dessi D."/>
            <person name="Fiori P.L."/>
            <person name="Ren Q."/>
            <person name="Paulsen I."/>
            <person name="Zhang H."/>
            <person name="Bastida-Corcuera F.D."/>
            <person name="Simoes-Barbosa A."/>
            <person name="Brown M.T."/>
            <person name="Hayes R.D."/>
            <person name="Mukherjee M."/>
            <person name="Okumura C.Y."/>
            <person name="Schneider R."/>
            <person name="Smith A.J."/>
            <person name="Vanacova S."/>
            <person name="Villalvazo M."/>
            <person name="Haas B.J."/>
            <person name="Pertea M."/>
            <person name="Feldblyum T.V."/>
            <person name="Utterback T.R."/>
            <person name="Shu C.L."/>
            <person name="Osoegawa K."/>
            <person name="de Jong P.J."/>
            <person name="Hrdy I."/>
            <person name="Horvathova L."/>
            <person name="Zubacova Z."/>
            <person name="Dolezal P."/>
            <person name="Malik S.B."/>
            <person name="Logsdon J.M. Jr."/>
            <person name="Henze K."/>
            <person name="Gupta A."/>
            <person name="Wang C.C."/>
            <person name="Dunne R.L."/>
            <person name="Upcroft J.A."/>
            <person name="Upcroft P."/>
            <person name="White O."/>
            <person name="Salzberg S.L."/>
            <person name="Tang P."/>
            <person name="Chiu C.-H."/>
            <person name="Lee Y.-S."/>
            <person name="Embley T.M."/>
            <person name="Coombs G.H."/>
            <person name="Mottram J.C."/>
            <person name="Tachezy J."/>
            <person name="Fraser-Liggett C.M."/>
            <person name="Johnson P.J."/>
        </authorList>
    </citation>
    <scope>NUCLEOTIDE SEQUENCE [LARGE SCALE GENOMIC DNA]</scope>
    <source>
        <strain evidence="13">G3</strain>
    </source>
</reference>
<evidence type="ECO:0000256" key="10">
    <source>
        <dbReference type="SAM" id="Phobius"/>
    </source>
</evidence>
<evidence type="ECO:0000256" key="8">
    <source>
        <dbReference type="ARBA" id="ARBA00023136"/>
    </source>
</evidence>
<organism evidence="13 14">
    <name type="scientific">Trichomonas vaginalis (strain ATCC PRA-98 / G3)</name>
    <dbReference type="NCBI Taxonomy" id="412133"/>
    <lineage>
        <taxon>Eukaryota</taxon>
        <taxon>Metamonada</taxon>
        <taxon>Parabasalia</taxon>
        <taxon>Trichomonadida</taxon>
        <taxon>Trichomonadidae</taxon>
        <taxon>Trichomonas</taxon>
    </lineage>
</organism>
<dbReference type="InterPro" id="IPR032421">
    <property type="entry name" value="PMT_4TMC"/>
</dbReference>
<dbReference type="GO" id="GO:0035269">
    <property type="term" value="P:protein O-linked glycosylation via mannose"/>
    <property type="evidence" value="ECO:0000318"/>
    <property type="project" value="GO_Central"/>
</dbReference>
<dbReference type="RefSeq" id="XP_001316596.1">
    <property type="nucleotide sequence ID" value="XM_001316561.1"/>
</dbReference>
<evidence type="ECO:0000256" key="2">
    <source>
        <dbReference type="ARBA" id="ARBA00004922"/>
    </source>
</evidence>